<evidence type="ECO:0000256" key="2">
    <source>
        <dbReference type="ARBA" id="ARBA00004922"/>
    </source>
</evidence>
<evidence type="ECO:0000256" key="8">
    <source>
        <dbReference type="ARBA" id="ARBA00022989"/>
    </source>
</evidence>
<evidence type="ECO:0000256" key="18">
    <source>
        <dbReference type="SAM" id="MobiDB-lite"/>
    </source>
</evidence>
<evidence type="ECO:0000256" key="17">
    <source>
        <dbReference type="PIRSR" id="PIRSR005557-2"/>
    </source>
</evidence>
<evidence type="ECO:0000256" key="7">
    <source>
        <dbReference type="ARBA" id="ARBA00022968"/>
    </source>
</evidence>
<dbReference type="InterPro" id="IPR001675">
    <property type="entry name" value="Glyco_trans_29"/>
</dbReference>
<dbReference type="GeneID" id="119744711"/>
<dbReference type="EnsemblMetazoa" id="XM_038220782.1">
    <property type="protein sequence ID" value="XP_038076710.1"/>
    <property type="gene ID" value="LOC119744711"/>
</dbReference>
<organism evidence="20 21">
    <name type="scientific">Patiria miniata</name>
    <name type="common">Bat star</name>
    <name type="synonym">Asterina miniata</name>
    <dbReference type="NCBI Taxonomy" id="46514"/>
    <lineage>
        <taxon>Eukaryota</taxon>
        <taxon>Metazoa</taxon>
        <taxon>Echinodermata</taxon>
        <taxon>Eleutherozoa</taxon>
        <taxon>Asterozoa</taxon>
        <taxon>Asteroidea</taxon>
        <taxon>Valvatacea</taxon>
        <taxon>Valvatida</taxon>
        <taxon>Asterinidae</taxon>
        <taxon>Patiria</taxon>
    </lineage>
</organism>
<accession>A0A914BLR6</accession>
<evidence type="ECO:0000256" key="4">
    <source>
        <dbReference type="ARBA" id="ARBA00022676"/>
    </source>
</evidence>
<keyword evidence="7" id="KW-0735">Signal-anchor</keyword>
<comment type="similarity">
    <text evidence="3">Belongs to the glycosyltransferase 29 family.</text>
</comment>
<dbReference type="AlphaFoldDB" id="A0A914BLR6"/>
<evidence type="ECO:0000256" key="13">
    <source>
        <dbReference type="ARBA" id="ARBA00036348"/>
    </source>
</evidence>
<evidence type="ECO:0000256" key="19">
    <source>
        <dbReference type="SAM" id="Phobius"/>
    </source>
</evidence>
<evidence type="ECO:0000256" key="1">
    <source>
        <dbReference type="ARBA" id="ARBA00004323"/>
    </source>
</evidence>
<evidence type="ECO:0000313" key="20">
    <source>
        <dbReference type="EnsemblMetazoa" id="XP_038076711.1"/>
    </source>
</evidence>
<proteinExistence type="inferred from homology"/>
<comment type="catalytic activity">
    <reaction evidence="16">
        <text>a 3-O-[N-acetyl-alpha-D-galactosaminyl]-L-threonyl-[protein] + CMP-N-acetyl-beta-neuraminate = a 3-O-[N-acetyl-alpha-neuraminosyl-(2-&gt;6)-N-acetyl-alpha-D-galactosaminyl]-L-threonyl-[protein] + CMP + H(+)</text>
        <dbReference type="Rhea" id="RHEA:81643"/>
        <dbReference type="Rhea" id="RHEA-COMP:11689"/>
        <dbReference type="Rhea" id="RHEA-COMP:19720"/>
        <dbReference type="ChEBI" id="CHEBI:15378"/>
        <dbReference type="ChEBI" id="CHEBI:57812"/>
        <dbReference type="ChEBI" id="CHEBI:60377"/>
        <dbReference type="ChEBI" id="CHEBI:87075"/>
        <dbReference type="ChEBI" id="CHEBI:231970"/>
    </reaction>
    <physiologicalReaction direction="left-to-right" evidence="16">
        <dbReference type="Rhea" id="RHEA:81644"/>
    </physiologicalReaction>
</comment>
<dbReference type="GO" id="GO:0001665">
    <property type="term" value="F:alpha-N-acetylgalactosaminide alpha-2,6-sialyltransferase activity"/>
    <property type="evidence" value="ECO:0007669"/>
    <property type="project" value="UniProtKB-EC"/>
</dbReference>
<sequence length="380" mass="43508">MATLRLLCRAFFGLAIYGMFVIVVIIAYNRTFVRRGDGVKVDVQGRGQLQPAPEEKKEVETEAERRKKEQHEKSKRNLEMLPFIKDHSYKPSKCPKTISTVSRFSKWFSERYKPGIKVFLDKDDARDYDVLKHYVLPFGVRGMNSSLFTGIVSHPNFTNPALPLQNSGQACIKCAVVGCGGILNGSGAGGEIDSHDYVFRLNRAISVGSYAKDVGTKTTFYNFFPESEHVPDVVDKDVIFFYTMFKSYDTLYALNMIRDVKPPHAHGVNGRTILRKPLVKPSKLKLIHPSFIRYVFAKYLDGVSYRPTTGAIVVLMSIHLCDEVTIYGFGYDHRFTLHYYDKHFVTHTDTLTALHDVDNERKLWKKLHDEGIIRLFKRDF</sequence>
<keyword evidence="12" id="KW-0325">Glycoprotein</keyword>
<dbReference type="RefSeq" id="XP_038076710.1">
    <property type="nucleotide sequence ID" value="XM_038220782.1"/>
</dbReference>
<dbReference type="InterPro" id="IPR012163">
    <property type="entry name" value="Sialyl_trans"/>
</dbReference>
<feature type="transmembrane region" description="Helical" evidence="19">
    <location>
        <begin position="7"/>
        <end position="28"/>
    </location>
</feature>
<name>A0A914BLR6_PATMI</name>
<dbReference type="EnsemblMetazoa" id="XM_038220783.1">
    <property type="protein sequence ID" value="XP_038076711.1"/>
    <property type="gene ID" value="LOC119744711"/>
</dbReference>
<dbReference type="OMA" id="WFRERFI"/>
<comment type="catalytic activity">
    <reaction evidence="15">
        <text>a 3-O-[N-acetyl-alpha-neuraminyl-(2-&gt;3)-beta-D-galactosyl-(1-&gt;3)-N-acetyl-alpha-D-galactosaminyl]-L-threonyl-[protein] + CMP-N-acetyl-beta-neuraminate = a 3-O-{alpha-Neu5Ac-(2-&gt;3)-beta-D-Gal-(1-&gt;3)-[alpha-Neu5Ac-(2-&gt;6)]-alpha-D-GalNAc}-L-threonyl-[protein] + CMP + H(+)</text>
        <dbReference type="Rhea" id="RHEA:81659"/>
        <dbReference type="Rhea" id="RHEA-COMP:14417"/>
        <dbReference type="Rhea" id="RHEA-COMP:16763"/>
        <dbReference type="ChEBI" id="CHEBI:15378"/>
        <dbReference type="ChEBI" id="CHEBI:57812"/>
        <dbReference type="ChEBI" id="CHEBI:60377"/>
        <dbReference type="ChEBI" id="CHEBI:139598"/>
        <dbReference type="ChEBI" id="CHEBI:156398"/>
    </reaction>
    <physiologicalReaction direction="left-to-right" evidence="15">
        <dbReference type="Rhea" id="RHEA:81660"/>
    </physiologicalReaction>
</comment>
<dbReference type="GO" id="GO:0000139">
    <property type="term" value="C:Golgi membrane"/>
    <property type="evidence" value="ECO:0007669"/>
    <property type="project" value="UniProtKB-SubCell"/>
</dbReference>
<dbReference type="PIRSF" id="PIRSF005557">
    <property type="entry name" value="Sialyl_trans"/>
    <property type="match status" value="1"/>
</dbReference>
<evidence type="ECO:0000256" key="16">
    <source>
        <dbReference type="ARBA" id="ARBA00052285"/>
    </source>
</evidence>
<comment type="subcellular location">
    <subcellularLocation>
        <location evidence="1">Golgi apparatus membrane</location>
        <topology evidence="1">Single-pass type II membrane protein</topology>
    </subcellularLocation>
</comment>
<dbReference type="RefSeq" id="XP_038076711.1">
    <property type="nucleotide sequence ID" value="XM_038220783.1"/>
</dbReference>
<comment type="catalytic activity">
    <reaction evidence="13">
        <text>a beta-D-galactosyl-(1-&gt;3)-N-acetyl-alpha-D-galactosaminyl derivative + CMP-N-acetyl-beta-neuraminate = a beta-D-galactosyl-(1-&gt;3)-[N-acetyl-alpha-neuraminyl-(2-&gt;6)]-N-acetyl-alpha-D-galactosaminyl derivative + CMP + H(+)</text>
        <dbReference type="Rhea" id="RHEA:11136"/>
        <dbReference type="ChEBI" id="CHEBI:15378"/>
        <dbReference type="ChEBI" id="CHEBI:57812"/>
        <dbReference type="ChEBI" id="CHEBI:60377"/>
        <dbReference type="ChEBI" id="CHEBI:133470"/>
        <dbReference type="ChEBI" id="CHEBI:140764"/>
        <dbReference type="EC" id="2.4.3.3"/>
    </reaction>
    <physiologicalReaction direction="left-to-right" evidence="13">
        <dbReference type="Rhea" id="RHEA:11137"/>
    </physiologicalReaction>
</comment>
<evidence type="ECO:0000256" key="10">
    <source>
        <dbReference type="ARBA" id="ARBA00023136"/>
    </source>
</evidence>
<comment type="pathway">
    <text evidence="2">Protein modification; protein glycosylation.</text>
</comment>
<dbReference type="OrthoDB" id="10264956at2759"/>
<feature type="disulfide bond" evidence="17">
    <location>
        <begin position="174"/>
        <end position="321"/>
    </location>
</feature>
<dbReference type="PANTHER" id="PTHR45941:SF8">
    <property type="entry name" value="ALPHA-N-ACETYLGALACTOSAMINIDE ALPHA-2,6-SIALYLTRANSFERASE 1-LIKE"/>
    <property type="match status" value="1"/>
</dbReference>
<evidence type="ECO:0000256" key="14">
    <source>
        <dbReference type="ARBA" id="ARBA00039109"/>
    </source>
</evidence>
<protein>
    <recommendedName>
        <fullName evidence="14">alpha-N-acetylgalactosaminide alpha-2,6-sialyltransferase</fullName>
        <ecNumber evidence="14">2.4.3.3</ecNumber>
    </recommendedName>
</protein>
<keyword evidence="8 19" id="KW-1133">Transmembrane helix</keyword>
<feature type="region of interest" description="Disordered" evidence="18">
    <location>
        <begin position="45"/>
        <end position="74"/>
    </location>
</feature>
<dbReference type="InterPro" id="IPR038578">
    <property type="entry name" value="GT29-like_sf"/>
</dbReference>
<dbReference type="EC" id="2.4.3.3" evidence="14"/>
<evidence type="ECO:0000256" key="12">
    <source>
        <dbReference type="ARBA" id="ARBA00023180"/>
    </source>
</evidence>
<dbReference type="Gene3D" id="3.90.1480.20">
    <property type="entry name" value="Glycosyl transferase family 29"/>
    <property type="match status" value="1"/>
</dbReference>
<evidence type="ECO:0000313" key="21">
    <source>
        <dbReference type="Proteomes" id="UP000887568"/>
    </source>
</evidence>
<dbReference type="Proteomes" id="UP000887568">
    <property type="component" value="Unplaced"/>
</dbReference>
<keyword evidence="6 19" id="KW-0812">Transmembrane</keyword>
<keyword evidence="11" id="KW-1015">Disulfide bond</keyword>
<evidence type="ECO:0000256" key="9">
    <source>
        <dbReference type="ARBA" id="ARBA00023034"/>
    </source>
</evidence>
<keyword evidence="21" id="KW-1185">Reference proteome</keyword>
<dbReference type="Pfam" id="PF00777">
    <property type="entry name" value="Glyco_transf_29"/>
    <property type="match status" value="1"/>
</dbReference>
<evidence type="ECO:0000256" key="3">
    <source>
        <dbReference type="ARBA" id="ARBA00006003"/>
    </source>
</evidence>
<keyword evidence="10 19" id="KW-0472">Membrane</keyword>
<keyword evidence="9" id="KW-0333">Golgi apparatus</keyword>
<reference evidence="20" key="1">
    <citation type="submission" date="2022-11" db="UniProtKB">
        <authorList>
            <consortium name="EnsemblMetazoa"/>
        </authorList>
    </citation>
    <scope>IDENTIFICATION</scope>
</reference>
<evidence type="ECO:0000256" key="15">
    <source>
        <dbReference type="ARBA" id="ARBA00050664"/>
    </source>
</evidence>
<feature type="compositionally biased region" description="Basic and acidic residues" evidence="18">
    <location>
        <begin position="53"/>
        <end position="74"/>
    </location>
</feature>
<dbReference type="FunFam" id="3.90.1480.20:FF:000015">
    <property type="entry name" value="Lactosylceramide alpha-2,3-sialyltransferase"/>
    <property type="match status" value="1"/>
</dbReference>
<evidence type="ECO:0000256" key="5">
    <source>
        <dbReference type="ARBA" id="ARBA00022679"/>
    </source>
</evidence>
<keyword evidence="5" id="KW-0808">Transferase</keyword>
<dbReference type="PANTHER" id="PTHR45941">
    <property type="entry name" value="ALPHA-N-ACETYLGALACTOSAMINIDE ALPHA-2,6-SIALYLTRANSFERASE 2-LIKE-RELATED"/>
    <property type="match status" value="1"/>
</dbReference>
<keyword evidence="4" id="KW-0328">Glycosyltransferase</keyword>
<evidence type="ECO:0000256" key="6">
    <source>
        <dbReference type="ARBA" id="ARBA00022692"/>
    </source>
</evidence>
<evidence type="ECO:0000256" key="11">
    <source>
        <dbReference type="ARBA" id="ARBA00023157"/>
    </source>
</evidence>